<dbReference type="PROSITE" id="PS51005">
    <property type="entry name" value="NAC"/>
    <property type="match status" value="1"/>
</dbReference>
<gene>
    <name evidence="6" type="ORF">MUK42_32957</name>
</gene>
<evidence type="ECO:0000313" key="7">
    <source>
        <dbReference type="Proteomes" id="UP001055439"/>
    </source>
</evidence>
<dbReference type="EMBL" id="CP097505">
    <property type="protein sequence ID" value="URD93917.1"/>
    <property type="molecule type" value="Genomic_DNA"/>
</dbReference>
<dbReference type="Proteomes" id="UP001055439">
    <property type="component" value="Chromosome 3"/>
</dbReference>
<evidence type="ECO:0000256" key="4">
    <source>
        <dbReference type="ARBA" id="ARBA00023242"/>
    </source>
</evidence>
<evidence type="ECO:0000313" key="6">
    <source>
        <dbReference type="EMBL" id="URD93917.1"/>
    </source>
</evidence>
<dbReference type="GO" id="GO:0006355">
    <property type="term" value="P:regulation of DNA-templated transcription"/>
    <property type="evidence" value="ECO:0007669"/>
    <property type="project" value="InterPro"/>
</dbReference>
<dbReference type="Pfam" id="PF02365">
    <property type="entry name" value="NAM"/>
    <property type="match status" value="1"/>
</dbReference>
<evidence type="ECO:0000256" key="2">
    <source>
        <dbReference type="ARBA" id="ARBA00023125"/>
    </source>
</evidence>
<protein>
    <submittedName>
        <fullName evidence="6">Nac domain-containing protein</fullName>
    </submittedName>
</protein>
<accession>A0A9E7JTQ3</accession>
<evidence type="ECO:0000256" key="3">
    <source>
        <dbReference type="ARBA" id="ARBA00023163"/>
    </source>
</evidence>
<dbReference type="AlphaFoldDB" id="A0A9E7JTQ3"/>
<keyword evidence="4" id="KW-0539">Nucleus</keyword>
<reference evidence="6" key="1">
    <citation type="submission" date="2022-05" db="EMBL/GenBank/DDBJ databases">
        <title>The Musa troglodytarum L. genome provides insights into the mechanism of non-climacteric behaviour and enrichment of carotenoids.</title>
        <authorList>
            <person name="Wang J."/>
        </authorList>
    </citation>
    <scope>NUCLEOTIDE SEQUENCE</scope>
    <source>
        <tissue evidence="6">Leaf</tissue>
    </source>
</reference>
<organism evidence="6 7">
    <name type="scientific">Musa troglodytarum</name>
    <name type="common">fe'i banana</name>
    <dbReference type="NCBI Taxonomy" id="320322"/>
    <lineage>
        <taxon>Eukaryota</taxon>
        <taxon>Viridiplantae</taxon>
        <taxon>Streptophyta</taxon>
        <taxon>Embryophyta</taxon>
        <taxon>Tracheophyta</taxon>
        <taxon>Spermatophyta</taxon>
        <taxon>Magnoliopsida</taxon>
        <taxon>Liliopsida</taxon>
        <taxon>Zingiberales</taxon>
        <taxon>Musaceae</taxon>
        <taxon>Musa</taxon>
    </lineage>
</organism>
<dbReference type="Gene3D" id="2.170.150.80">
    <property type="entry name" value="NAC domain"/>
    <property type="match status" value="2"/>
</dbReference>
<sequence>LVVHFLYHKAAVHRHEPEVIPSIDIHERNPWDLNGKALRGGDRFWYFFTRRRQNRADKIVTCSNKDAAVKKTLRYYIGQPPEGIETNRVMHRYHLLDGILGSSPAGGSSSSASTRWKRRRQELYRWVIRRVHESTSSSQASFRGSKRYSYPWMISMKYACQIKTATL</sequence>
<proteinExistence type="predicted"/>
<feature type="non-terminal residue" evidence="6">
    <location>
        <position position="1"/>
    </location>
</feature>
<dbReference type="InterPro" id="IPR003441">
    <property type="entry name" value="NAC-dom"/>
</dbReference>
<dbReference type="PANTHER" id="PTHR31719:SF134">
    <property type="entry name" value="NAC DOMAIN-CONTAINING PROTEIN 104"/>
    <property type="match status" value="1"/>
</dbReference>
<dbReference type="GO" id="GO:0003677">
    <property type="term" value="F:DNA binding"/>
    <property type="evidence" value="ECO:0007669"/>
    <property type="project" value="UniProtKB-KW"/>
</dbReference>
<keyword evidence="1" id="KW-0805">Transcription regulation</keyword>
<keyword evidence="3" id="KW-0804">Transcription</keyword>
<dbReference type="OrthoDB" id="1877845at2759"/>
<dbReference type="GO" id="GO:0048731">
    <property type="term" value="P:system development"/>
    <property type="evidence" value="ECO:0007669"/>
    <property type="project" value="TreeGrafter"/>
</dbReference>
<keyword evidence="7" id="KW-1185">Reference proteome</keyword>
<dbReference type="SUPFAM" id="SSF101941">
    <property type="entry name" value="NAC domain"/>
    <property type="match status" value="1"/>
</dbReference>
<name>A0A9E7JTQ3_9LILI</name>
<feature type="domain" description="NAC" evidence="5">
    <location>
        <begin position="1"/>
        <end position="134"/>
    </location>
</feature>
<dbReference type="InterPro" id="IPR036093">
    <property type="entry name" value="NAC_dom_sf"/>
</dbReference>
<keyword evidence="2" id="KW-0238">DNA-binding</keyword>
<evidence type="ECO:0000256" key="1">
    <source>
        <dbReference type="ARBA" id="ARBA00023015"/>
    </source>
</evidence>
<evidence type="ECO:0000259" key="5">
    <source>
        <dbReference type="PROSITE" id="PS51005"/>
    </source>
</evidence>
<dbReference type="PANTHER" id="PTHR31719">
    <property type="entry name" value="NAC TRANSCRIPTION FACTOR 56"/>
    <property type="match status" value="1"/>
</dbReference>